<dbReference type="Proteomes" id="UP000796761">
    <property type="component" value="Unassembled WGS sequence"/>
</dbReference>
<reference evidence="2" key="1">
    <citation type="submission" date="2019-04" db="EMBL/GenBank/DDBJ databases">
        <title>Genome assembly of Zosterops borbonicus 15179.</title>
        <authorList>
            <person name="Leroy T."/>
            <person name="Anselmetti Y."/>
            <person name="Tilak M.-K."/>
            <person name="Nabholz B."/>
        </authorList>
    </citation>
    <scope>NUCLEOTIDE SEQUENCE</scope>
    <source>
        <strain evidence="2">HGM_15179</strain>
        <tissue evidence="2">Muscle</tissue>
    </source>
</reference>
<dbReference type="InterPro" id="IPR010661">
    <property type="entry name" value="RVT_thumb"/>
</dbReference>
<name>A0A8K1DAG7_9PASS</name>
<dbReference type="OrthoDB" id="9950135at2759"/>
<dbReference type="Pfam" id="PF06817">
    <property type="entry name" value="RVT_thumb"/>
    <property type="match status" value="1"/>
</dbReference>
<evidence type="ECO:0000313" key="2">
    <source>
        <dbReference type="EMBL" id="TRZ08097.1"/>
    </source>
</evidence>
<gene>
    <name evidence="2" type="ORF">HGM15179_019009</name>
</gene>
<evidence type="ECO:0000313" key="3">
    <source>
        <dbReference type="Proteomes" id="UP000796761"/>
    </source>
</evidence>
<dbReference type="GO" id="GO:0003964">
    <property type="term" value="F:RNA-directed DNA polymerase activity"/>
    <property type="evidence" value="ECO:0007669"/>
    <property type="project" value="InterPro"/>
</dbReference>
<dbReference type="Gene3D" id="3.30.70.270">
    <property type="match status" value="1"/>
</dbReference>
<proteinExistence type="predicted"/>
<protein>
    <recommendedName>
        <fullName evidence="1">Reverse transcriptase thumb domain-containing protein</fullName>
    </recommendedName>
</protein>
<dbReference type="InterPro" id="IPR021109">
    <property type="entry name" value="Peptidase_aspartic_dom_sf"/>
</dbReference>
<organism evidence="2 3">
    <name type="scientific">Zosterops borbonicus</name>
    <dbReference type="NCBI Taxonomy" id="364589"/>
    <lineage>
        <taxon>Eukaryota</taxon>
        <taxon>Metazoa</taxon>
        <taxon>Chordata</taxon>
        <taxon>Craniata</taxon>
        <taxon>Vertebrata</taxon>
        <taxon>Euteleostomi</taxon>
        <taxon>Archelosauria</taxon>
        <taxon>Archosauria</taxon>
        <taxon>Dinosauria</taxon>
        <taxon>Saurischia</taxon>
        <taxon>Theropoda</taxon>
        <taxon>Coelurosauria</taxon>
        <taxon>Aves</taxon>
        <taxon>Neognathae</taxon>
        <taxon>Neoaves</taxon>
        <taxon>Telluraves</taxon>
        <taxon>Australaves</taxon>
        <taxon>Passeriformes</taxon>
        <taxon>Sylvioidea</taxon>
        <taxon>Zosteropidae</taxon>
        <taxon>Zosterops</taxon>
    </lineage>
</organism>
<evidence type="ECO:0000259" key="1">
    <source>
        <dbReference type="Pfam" id="PF06817"/>
    </source>
</evidence>
<dbReference type="EMBL" id="SWJQ01001489">
    <property type="protein sequence ID" value="TRZ08097.1"/>
    <property type="molecule type" value="Genomic_DNA"/>
</dbReference>
<dbReference type="AlphaFoldDB" id="A0A8K1DAG7"/>
<sequence length="389" mass="43069">MLGKDRPIIECGLSNQGLKVSLPAVAGTWSDVTIVAHYKWPHGWELVPANGVISGIEGAATSMGSKRSIVIEDPGGQIVTTVLEKAIKDIEGAGFEIVTEKGQCIFPWTYLGLWIGERTITPQQLTIKDNPRTLRDLQQLCGSINWIDLSPSILPCLLQQGIPNYSKPVTTALDNYNFPLDVKERVFLLLSLPGLLRVFYTMLRVTEDIFGKAFQKSAPGVDSYKWHGMWEDMGQYSKDFSPPMVWKFTPKQLQDPNKDPSAVGLLRVEERQTALEKNEAPEHLMTSLYKGNTAEKIFEEGEKIILNAGIVIKQNKVKTPAQEIQLLGVNWKDGQCQNLMDVVNKIAAMSPLTSKKDTCRGGQWWSECRNLLGEVPLEGCPGGTGTVAE</sequence>
<dbReference type="InterPro" id="IPR043128">
    <property type="entry name" value="Rev_trsase/Diguanyl_cyclase"/>
</dbReference>
<accession>A0A8K1DAG7</accession>
<dbReference type="SUPFAM" id="SSF56672">
    <property type="entry name" value="DNA/RNA polymerases"/>
    <property type="match status" value="1"/>
</dbReference>
<comment type="caution">
    <text evidence="2">The sequence shown here is derived from an EMBL/GenBank/DDBJ whole genome shotgun (WGS) entry which is preliminary data.</text>
</comment>
<feature type="domain" description="Reverse transcriptase thumb" evidence="1">
    <location>
        <begin position="122"/>
        <end position="148"/>
    </location>
</feature>
<keyword evidence="3" id="KW-1185">Reference proteome</keyword>
<dbReference type="InterPro" id="IPR043502">
    <property type="entry name" value="DNA/RNA_pol_sf"/>
</dbReference>
<dbReference type="Gene3D" id="2.40.70.10">
    <property type="entry name" value="Acid Proteases"/>
    <property type="match status" value="1"/>
</dbReference>